<proteinExistence type="predicted"/>
<reference evidence="1 2" key="1">
    <citation type="submission" date="2021-06" db="EMBL/GenBank/DDBJ databases">
        <authorList>
            <person name="Kallberg Y."/>
            <person name="Tangrot J."/>
            <person name="Rosling A."/>
        </authorList>
    </citation>
    <scope>NUCLEOTIDE SEQUENCE [LARGE SCALE GENOMIC DNA]</scope>
    <source>
        <strain evidence="1 2">120-4 pot B 10/14</strain>
    </source>
</reference>
<keyword evidence="2" id="KW-1185">Reference proteome</keyword>
<evidence type="ECO:0000313" key="1">
    <source>
        <dbReference type="EMBL" id="CAG8455014.1"/>
    </source>
</evidence>
<accession>A0ABM8VVF1</accession>
<protein>
    <submittedName>
        <fullName evidence="1">21692_t:CDS:1</fullName>
    </submittedName>
</protein>
<comment type="caution">
    <text evidence="1">The sequence shown here is derived from an EMBL/GenBank/DDBJ whole genome shotgun (WGS) entry which is preliminary data.</text>
</comment>
<gene>
    <name evidence="1" type="ORF">GMARGA_LOCUS2</name>
</gene>
<evidence type="ECO:0000313" key="2">
    <source>
        <dbReference type="Proteomes" id="UP000789901"/>
    </source>
</evidence>
<organism evidence="1 2">
    <name type="scientific">Gigaspora margarita</name>
    <dbReference type="NCBI Taxonomy" id="4874"/>
    <lineage>
        <taxon>Eukaryota</taxon>
        <taxon>Fungi</taxon>
        <taxon>Fungi incertae sedis</taxon>
        <taxon>Mucoromycota</taxon>
        <taxon>Glomeromycotina</taxon>
        <taxon>Glomeromycetes</taxon>
        <taxon>Diversisporales</taxon>
        <taxon>Gigasporaceae</taxon>
        <taxon>Gigaspora</taxon>
    </lineage>
</organism>
<sequence>MKLEKQVLTLKNDISQLKIQPESQLNEITSVEELEKQVKQLQAQLPKFN</sequence>
<name>A0ABM8VVF1_GIGMA</name>
<dbReference type="EMBL" id="CAJVQB010000001">
    <property type="protein sequence ID" value="CAG8455014.1"/>
    <property type="molecule type" value="Genomic_DNA"/>
</dbReference>
<dbReference type="Proteomes" id="UP000789901">
    <property type="component" value="Unassembled WGS sequence"/>
</dbReference>